<organism evidence="1 2">
    <name type="scientific">Aldrovandia affinis</name>
    <dbReference type="NCBI Taxonomy" id="143900"/>
    <lineage>
        <taxon>Eukaryota</taxon>
        <taxon>Metazoa</taxon>
        <taxon>Chordata</taxon>
        <taxon>Craniata</taxon>
        <taxon>Vertebrata</taxon>
        <taxon>Euteleostomi</taxon>
        <taxon>Actinopterygii</taxon>
        <taxon>Neopterygii</taxon>
        <taxon>Teleostei</taxon>
        <taxon>Notacanthiformes</taxon>
        <taxon>Halosauridae</taxon>
        <taxon>Aldrovandia</taxon>
    </lineage>
</organism>
<sequence>MVNVVCYFFVSVSEGGAIVNLNTADYLISEDASSPDTKRIFESAEYAKDRATVFHSSVLSTFAKTQSVDSVSIGHYVLPPACVQQEVKAAVGRFIWEQEVSRGRGHFRGENMALEEGLLQPQDDYGIREDAKISQEESILSTPRREDLQCCNVQQYPVNNMVTGYVCIDQLRRYSGELHDFLPGHSGFLVSKAHNDKYNITSEKESSLWNTH</sequence>
<gene>
    <name evidence="1" type="ORF">AAFF_G00224830</name>
</gene>
<keyword evidence="2" id="KW-1185">Reference proteome</keyword>
<dbReference type="PANTHER" id="PTHR35345:SF1">
    <property type="entry name" value="TELOMERE REPEATS-BINDING BOUQUET FORMATION PROTEIN 2"/>
    <property type="match status" value="1"/>
</dbReference>
<dbReference type="Pfam" id="PF15101">
    <property type="entry name" value="TERB2"/>
    <property type="match status" value="1"/>
</dbReference>
<dbReference type="GO" id="GO:0007129">
    <property type="term" value="P:homologous chromosome pairing at meiosis"/>
    <property type="evidence" value="ECO:0007669"/>
    <property type="project" value="TreeGrafter"/>
</dbReference>
<accession>A0AAD7TB28</accession>
<dbReference type="Proteomes" id="UP001221898">
    <property type="component" value="Unassembled WGS sequence"/>
</dbReference>
<evidence type="ECO:0000313" key="1">
    <source>
        <dbReference type="EMBL" id="KAJ8417640.1"/>
    </source>
</evidence>
<comment type="caution">
    <text evidence="1">The sequence shown here is derived from an EMBL/GenBank/DDBJ whole genome shotgun (WGS) entry which is preliminary data.</text>
</comment>
<evidence type="ECO:0000313" key="2">
    <source>
        <dbReference type="Proteomes" id="UP001221898"/>
    </source>
</evidence>
<name>A0AAD7TB28_9TELE</name>
<dbReference type="InterPro" id="IPR028065">
    <property type="entry name" value="TERB2"/>
</dbReference>
<proteinExistence type="predicted"/>
<dbReference type="EMBL" id="JAINUG010000003">
    <property type="protein sequence ID" value="KAJ8417640.1"/>
    <property type="molecule type" value="Genomic_DNA"/>
</dbReference>
<dbReference type="PANTHER" id="PTHR35345">
    <property type="entry name" value="TELOMERE REPEATS-BINDING BOUQUET FORMATION PROTEIN 2"/>
    <property type="match status" value="1"/>
</dbReference>
<dbReference type="GO" id="GO:0005637">
    <property type="term" value="C:nuclear inner membrane"/>
    <property type="evidence" value="ECO:0007669"/>
    <property type="project" value="TreeGrafter"/>
</dbReference>
<dbReference type="GO" id="GO:0070197">
    <property type="term" value="P:meiotic attachment of telomere to nuclear envelope"/>
    <property type="evidence" value="ECO:0007669"/>
    <property type="project" value="TreeGrafter"/>
</dbReference>
<protein>
    <submittedName>
        <fullName evidence="1">Uncharacterized protein</fullName>
    </submittedName>
</protein>
<reference evidence="1" key="1">
    <citation type="journal article" date="2023" name="Science">
        <title>Genome structures resolve the early diversification of teleost fishes.</title>
        <authorList>
            <person name="Parey E."/>
            <person name="Louis A."/>
            <person name="Montfort J."/>
            <person name="Bouchez O."/>
            <person name="Roques C."/>
            <person name="Iampietro C."/>
            <person name="Lluch J."/>
            <person name="Castinel A."/>
            <person name="Donnadieu C."/>
            <person name="Desvignes T."/>
            <person name="Floi Bucao C."/>
            <person name="Jouanno E."/>
            <person name="Wen M."/>
            <person name="Mejri S."/>
            <person name="Dirks R."/>
            <person name="Jansen H."/>
            <person name="Henkel C."/>
            <person name="Chen W.J."/>
            <person name="Zahm M."/>
            <person name="Cabau C."/>
            <person name="Klopp C."/>
            <person name="Thompson A.W."/>
            <person name="Robinson-Rechavi M."/>
            <person name="Braasch I."/>
            <person name="Lecointre G."/>
            <person name="Bobe J."/>
            <person name="Postlethwait J.H."/>
            <person name="Berthelot C."/>
            <person name="Roest Crollius H."/>
            <person name="Guiguen Y."/>
        </authorList>
    </citation>
    <scope>NUCLEOTIDE SEQUENCE</scope>
    <source>
        <strain evidence="1">NC1722</strain>
    </source>
</reference>
<dbReference type="AlphaFoldDB" id="A0AAD7TB28"/>